<proteinExistence type="predicted"/>
<sequence length="60" mass="6490">MYRGEVQICAISLSTNSEISFTKLPPSDARKITALAMLSGVTTGTKHLAIVIYLICGFEK</sequence>
<accession>A0ABW8WQU6</accession>
<evidence type="ECO:0000313" key="2">
    <source>
        <dbReference type="Proteomes" id="UP001628874"/>
    </source>
</evidence>
<dbReference type="RefSeq" id="WP_202048654.1">
    <property type="nucleotide sequence ID" value="NZ_JBFQGM010000008.1"/>
</dbReference>
<organism evidence="1 2">
    <name type="scientific">Scytonema tolypothrichoides VB-61278_2</name>
    <dbReference type="NCBI Taxonomy" id="3232314"/>
    <lineage>
        <taxon>Bacteria</taxon>
        <taxon>Bacillati</taxon>
        <taxon>Cyanobacteriota</taxon>
        <taxon>Cyanophyceae</taxon>
        <taxon>Nostocales</taxon>
        <taxon>Scytonemataceae</taxon>
        <taxon>Scytonema</taxon>
    </lineage>
</organism>
<keyword evidence="2" id="KW-1185">Reference proteome</keyword>
<dbReference type="EMBL" id="JBFQGM010000008">
    <property type="protein sequence ID" value="MFL9463444.1"/>
    <property type="molecule type" value="Genomic_DNA"/>
</dbReference>
<evidence type="ECO:0000313" key="1">
    <source>
        <dbReference type="EMBL" id="MFL9463444.1"/>
    </source>
</evidence>
<comment type="caution">
    <text evidence="1">The sequence shown here is derived from an EMBL/GenBank/DDBJ whole genome shotgun (WGS) entry which is preliminary data.</text>
</comment>
<name>A0ABW8WQU6_9CYAN</name>
<protein>
    <submittedName>
        <fullName evidence="1">Uncharacterized protein</fullName>
    </submittedName>
</protein>
<reference evidence="1 2" key="1">
    <citation type="submission" date="2024-07" db="EMBL/GenBank/DDBJ databases">
        <authorList>
            <person name="Tripathy S."/>
        </authorList>
    </citation>
    <scope>NUCLEOTIDE SEQUENCE [LARGE SCALE GENOMIC DNA]</scope>
    <source>
        <strain evidence="1 2">VB-61278_2</strain>
    </source>
</reference>
<dbReference type="Proteomes" id="UP001628874">
    <property type="component" value="Unassembled WGS sequence"/>
</dbReference>
<gene>
    <name evidence="1" type="ORF">AB0759_22805</name>
</gene>